<evidence type="ECO:0000313" key="9">
    <source>
        <dbReference type="Proteomes" id="UP000046395"/>
    </source>
</evidence>
<comment type="subcellular location">
    <subcellularLocation>
        <location evidence="1">Endoplasmic reticulum lumen</location>
    </subcellularLocation>
</comment>
<dbReference type="SUPFAM" id="SSF52540">
    <property type="entry name" value="P-loop containing nucleoside triphosphate hydrolases"/>
    <property type="match status" value="1"/>
</dbReference>
<dbReference type="InterPro" id="IPR027417">
    <property type="entry name" value="P-loop_NTPase"/>
</dbReference>
<dbReference type="InterPro" id="IPR049337">
    <property type="entry name" value="TOR1A_C"/>
</dbReference>
<evidence type="ECO:0000256" key="5">
    <source>
        <dbReference type="ARBA" id="ARBA00022824"/>
    </source>
</evidence>
<evidence type="ECO:0000256" key="2">
    <source>
        <dbReference type="ARBA" id="ARBA00006235"/>
    </source>
</evidence>
<dbReference type="STRING" id="70415.A0A5S6QYF0"/>
<evidence type="ECO:0000256" key="7">
    <source>
        <dbReference type="ARBA" id="ARBA00023180"/>
    </source>
</evidence>
<evidence type="ECO:0000256" key="3">
    <source>
        <dbReference type="ARBA" id="ARBA00022729"/>
    </source>
</evidence>
<dbReference type="GO" id="GO:0071218">
    <property type="term" value="P:cellular response to misfolded protein"/>
    <property type="evidence" value="ECO:0007669"/>
    <property type="project" value="TreeGrafter"/>
</dbReference>
<dbReference type="WBParaSite" id="TMUE_3000012416.1">
    <property type="protein sequence ID" value="TMUE_3000012416.1"/>
    <property type="gene ID" value="WBGene00301557"/>
</dbReference>
<evidence type="ECO:0000256" key="1">
    <source>
        <dbReference type="ARBA" id="ARBA00004319"/>
    </source>
</evidence>
<feature type="domain" description="Torsin-1A C-terminal" evidence="8">
    <location>
        <begin position="279"/>
        <end position="338"/>
    </location>
</feature>
<keyword evidence="3" id="KW-0732">Signal</keyword>
<proteinExistence type="inferred from homology"/>
<evidence type="ECO:0000256" key="4">
    <source>
        <dbReference type="ARBA" id="ARBA00022741"/>
    </source>
</evidence>
<evidence type="ECO:0000259" key="8">
    <source>
        <dbReference type="Pfam" id="PF21376"/>
    </source>
</evidence>
<name>A0A5S6QYF0_TRIMR</name>
<dbReference type="GO" id="GO:0016887">
    <property type="term" value="F:ATP hydrolysis activity"/>
    <property type="evidence" value="ECO:0007669"/>
    <property type="project" value="InterPro"/>
</dbReference>
<dbReference type="GO" id="GO:0005524">
    <property type="term" value="F:ATP binding"/>
    <property type="evidence" value="ECO:0007669"/>
    <property type="project" value="UniProtKB-KW"/>
</dbReference>
<accession>A0A5S6QYF0</accession>
<comment type="similarity">
    <text evidence="2">Belongs to the ClpA/ClpB family. Torsin subfamily.</text>
</comment>
<protein>
    <submittedName>
        <fullName evidence="10">Torsin</fullName>
    </submittedName>
</protein>
<dbReference type="InterPro" id="IPR010448">
    <property type="entry name" value="Torsin"/>
</dbReference>
<keyword evidence="5" id="KW-0256">Endoplasmic reticulum</keyword>
<dbReference type="Pfam" id="PF21376">
    <property type="entry name" value="TOR1A_C"/>
    <property type="match status" value="1"/>
</dbReference>
<dbReference type="FunFam" id="3.40.50.300:FF:002276">
    <property type="entry name" value="Torsin, putative"/>
    <property type="match status" value="1"/>
</dbReference>
<dbReference type="AlphaFoldDB" id="A0A5S6QYF0"/>
<reference evidence="10" key="1">
    <citation type="submission" date="2019-12" db="UniProtKB">
        <authorList>
            <consortium name="WormBaseParasite"/>
        </authorList>
    </citation>
    <scope>IDENTIFICATION</scope>
</reference>
<keyword evidence="6" id="KW-0067">ATP-binding</keyword>
<dbReference type="PANTHER" id="PTHR10760">
    <property type="entry name" value="TORSIN"/>
    <property type="match status" value="1"/>
</dbReference>
<dbReference type="GO" id="GO:0005788">
    <property type="term" value="C:endoplasmic reticulum lumen"/>
    <property type="evidence" value="ECO:0007669"/>
    <property type="project" value="UniProtKB-SubCell"/>
</dbReference>
<sequence length="354" mass="40556">MQVEKWTGTSLASLLLLQSSICVGQFAAVIGTVATAGYLGSVYYQLTSFSCYFYECCSNEYVRNDLAGLKMELKQRVYGQHLVVNTVVNALGAHFSAIDKKKPLVLSFHGWTGGGKNYVTSFIARHLYKKGLQSRYVHQFSGSLHFPEPEKGRLYTEQLQIWVRGNASLCRQSLFIFDEVELMPPGVLNGIKTFMEFREDVDHVDFRDCIFIFLSNTAGSEITRRTFEVWKQGIPREHISLHDMEKAIVESVFNEKGGLQYSHLISRSLIDHFIPFLPLERDHVKLCIRDELLHRGWSGRIDQTVLNEIAERLSYFPKDVGLYSSTGCKHVWQKVGLYMEERTDSSLSHDHFEF</sequence>
<organism evidence="9 10">
    <name type="scientific">Trichuris muris</name>
    <name type="common">Mouse whipworm</name>
    <dbReference type="NCBI Taxonomy" id="70415"/>
    <lineage>
        <taxon>Eukaryota</taxon>
        <taxon>Metazoa</taxon>
        <taxon>Ecdysozoa</taxon>
        <taxon>Nematoda</taxon>
        <taxon>Enoplea</taxon>
        <taxon>Dorylaimia</taxon>
        <taxon>Trichinellida</taxon>
        <taxon>Trichuridae</taxon>
        <taxon>Trichuris</taxon>
    </lineage>
</organism>
<dbReference type="Gene3D" id="3.40.50.300">
    <property type="entry name" value="P-loop containing nucleotide triphosphate hydrolases"/>
    <property type="match status" value="1"/>
</dbReference>
<evidence type="ECO:0000313" key="10">
    <source>
        <dbReference type="WBParaSite" id="TMUE_3000012416.1"/>
    </source>
</evidence>
<dbReference type="PANTHER" id="PTHR10760:SF2">
    <property type="entry name" value="LD13476P-RELATED"/>
    <property type="match status" value="1"/>
</dbReference>
<keyword evidence="7" id="KW-0325">Glycoprotein</keyword>
<dbReference type="Pfam" id="PF06309">
    <property type="entry name" value="Torsin"/>
    <property type="match status" value="1"/>
</dbReference>
<evidence type="ECO:0000256" key="6">
    <source>
        <dbReference type="ARBA" id="ARBA00022840"/>
    </source>
</evidence>
<dbReference type="Proteomes" id="UP000046395">
    <property type="component" value="Unassembled WGS sequence"/>
</dbReference>
<keyword evidence="9" id="KW-1185">Reference proteome</keyword>
<keyword evidence="4" id="KW-0547">Nucleotide-binding</keyword>